<name>A0AAD5QG57_PARTN</name>
<protein>
    <submittedName>
        <fullName evidence="3">Uncharacterized protein</fullName>
    </submittedName>
</protein>
<feature type="compositionally biased region" description="Basic and acidic residues" evidence="1">
    <location>
        <begin position="230"/>
        <end position="249"/>
    </location>
</feature>
<feature type="region of interest" description="Disordered" evidence="1">
    <location>
        <begin position="71"/>
        <end position="257"/>
    </location>
</feature>
<reference evidence="3" key="1">
    <citation type="submission" date="2021-06" db="EMBL/GenBank/DDBJ databases">
        <title>Parelaphostrongylus tenuis whole genome reference sequence.</title>
        <authorList>
            <person name="Garwood T.J."/>
            <person name="Larsen P.A."/>
            <person name="Fountain-Jones N.M."/>
            <person name="Garbe J.R."/>
            <person name="Macchietto M.G."/>
            <person name="Kania S.A."/>
            <person name="Gerhold R.W."/>
            <person name="Richards J.E."/>
            <person name="Wolf T.M."/>
        </authorList>
    </citation>
    <scope>NUCLEOTIDE SEQUENCE</scope>
    <source>
        <strain evidence="3">MNPRO001-30</strain>
        <tissue evidence="3">Meninges</tissue>
    </source>
</reference>
<evidence type="ECO:0000313" key="4">
    <source>
        <dbReference type="Proteomes" id="UP001196413"/>
    </source>
</evidence>
<keyword evidence="4" id="KW-1185">Reference proteome</keyword>
<evidence type="ECO:0000313" key="3">
    <source>
        <dbReference type="EMBL" id="KAJ1345926.1"/>
    </source>
</evidence>
<feature type="chain" id="PRO_5042138594" evidence="2">
    <location>
        <begin position="22"/>
        <end position="257"/>
    </location>
</feature>
<keyword evidence="2" id="KW-0732">Signal</keyword>
<evidence type="ECO:0000256" key="2">
    <source>
        <dbReference type="SAM" id="SignalP"/>
    </source>
</evidence>
<organism evidence="3 4">
    <name type="scientific">Parelaphostrongylus tenuis</name>
    <name type="common">Meningeal worm</name>
    <dbReference type="NCBI Taxonomy" id="148309"/>
    <lineage>
        <taxon>Eukaryota</taxon>
        <taxon>Metazoa</taxon>
        <taxon>Ecdysozoa</taxon>
        <taxon>Nematoda</taxon>
        <taxon>Chromadorea</taxon>
        <taxon>Rhabditida</taxon>
        <taxon>Rhabditina</taxon>
        <taxon>Rhabditomorpha</taxon>
        <taxon>Strongyloidea</taxon>
        <taxon>Metastrongylidae</taxon>
        <taxon>Parelaphostrongylus</taxon>
    </lineage>
</organism>
<dbReference type="AlphaFoldDB" id="A0AAD5QG57"/>
<accession>A0AAD5QG57</accession>
<feature type="compositionally biased region" description="Polar residues" evidence="1">
    <location>
        <begin position="176"/>
        <end position="225"/>
    </location>
</feature>
<sequence>MSAILIALILVAGLLFLYLQQKKNAPAGEELSQDGNKLATKEVMVVSFQTTQHHNHHPDLTTFTWFAASHPPFPAETKAETNTESAAPSEQAAKISEQPSSLAAKVAAPLEQGGPSPKPPASEEKTAVTAGPSEQAAPISEQSSSRAVKATAPLEQGNPSPKPPASKEKTAVTAGPSEQSTPVSERPSSQTLKISAPSEQTAPSPSDLSTKQTPAQNAPSGNTSQAPDAKTPKDEPPTPKTAKEKKEVIDVDVEVTA</sequence>
<dbReference type="Proteomes" id="UP001196413">
    <property type="component" value="Unassembled WGS sequence"/>
</dbReference>
<proteinExistence type="predicted"/>
<gene>
    <name evidence="3" type="ORF">KIN20_000566</name>
</gene>
<feature type="signal peptide" evidence="2">
    <location>
        <begin position="1"/>
        <end position="21"/>
    </location>
</feature>
<evidence type="ECO:0000256" key="1">
    <source>
        <dbReference type="SAM" id="MobiDB-lite"/>
    </source>
</evidence>
<dbReference type="EMBL" id="JAHQIW010000085">
    <property type="protein sequence ID" value="KAJ1345926.1"/>
    <property type="molecule type" value="Genomic_DNA"/>
</dbReference>
<comment type="caution">
    <text evidence="3">The sequence shown here is derived from an EMBL/GenBank/DDBJ whole genome shotgun (WGS) entry which is preliminary data.</text>
</comment>